<dbReference type="InterPro" id="IPR029063">
    <property type="entry name" value="SAM-dependent_MTases_sf"/>
</dbReference>
<accession>E8QZE2</accession>
<dbReference type="PANTHER" id="PTHR42912">
    <property type="entry name" value="METHYLTRANSFERASE"/>
    <property type="match status" value="1"/>
</dbReference>
<dbReference type="GO" id="GO:0008168">
    <property type="term" value="F:methyltransferase activity"/>
    <property type="evidence" value="ECO:0007669"/>
    <property type="project" value="UniProtKB-KW"/>
</dbReference>
<dbReference type="InterPro" id="IPR050508">
    <property type="entry name" value="Methyltransf_Superfamily"/>
</dbReference>
<dbReference type="RefSeq" id="WP_013563358.1">
    <property type="nucleotide sequence ID" value="NC_014962.1"/>
</dbReference>
<sequence length="284" mass="32068">MHDQKHQQRNKHTCDRYDDPRAWPSWRLPEGTDRGLWEYVHSDEIARTEFDLFRDDPLCRTDEAILMEWTPKSPGRVLDLGCGAGRHSLLLAANGFEVVAVDLSQPLLREVKRRTYDAGLARRIAPLRANLRRLECLADASFDLAVCLFSTLGMVRGADHRAAVVRQVARLLKPDGSLILHAHNLWLNLRVPGGRRWLLGQLGSALAGNPYWGDRSACYRGVANVVVHLFTWGELVGLLRSAGLRVVRKLPLHEATARPIPAPWLFPHIRAGGWILQARRSNQN</sequence>
<dbReference type="Gene3D" id="3.40.50.150">
    <property type="entry name" value="Vaccinia Virus protein VP39"/>
    <property type="match status" value="1"/>
</dbReference>
<reference key="1">
    <citation type="submission" date="2010-11" db="EMBL/GenBank/DDBJ databases">
        <title>The complete sequence of chromosome of Isophaera pallida ATCC 43644.</title>
        <authorList>
            <consortium name="US DOE Joint Genome Institute (JGI-PGF)"/>
            <person name="Lucas S."/>
            <person name="Copeland A."/>
            <person name="Lapidus A."/>
            <person name="Bruce D."/>
            <person name="Goodwin L."/>
            <person name="Pitluck S."/>
            <person name="Kyrpides N."/>
            <person name="Mavromatis K."/>
            <person name="Pagani I."/>
            <person name="Ivanova N."/>
            <person name="Saunders E."/>
            <person name="Brettin T."/>
            <person name="Detter J.C."/>
            <person name="Han C."/>
            <person name="Tapia R."/>
            <person name="Land M."/>
            <person name="Hauser L."/>
            <person name="Markowitz V."/>
            <person name="Cheng J.-F."/>
            <person name="Hugenholtz P."/>
            <person name="Woyke T."/>
            <person name="Wu D."/>
            <person name="Eisen J.A."/>
        </authorList>
    </citation>
    <scope>NUCLEOTIDE SEQUENCE</scope>
    <source>
        <strain>ATCC 43644</strain>
    </source>
</reference>
<evidence type="ECO:0000313" key="3">
    <source>
        <dbReference type="Proteomes" id="UP000008631"/>
    </source>
</evidence>
<keyword evidence="2" id="KW-0808">Transferase</keyword>
<dbReference type="InterPro" id="IPR041698">
    <property type="entry name" value="Methyltransf_25"/>
</dbReference>
<feature type="domain" description="Methyltransferase" evidence="1">
    <location>
        <begin position="77"/>
        <end position="176"/>
    </location>
</feature>
<dbReference type="OrthoDB" id="9804312at2"/>
<dbReference type="eggNOG" id="COG2226">
    <property type="taxonomic scope" value="Bacteria"/>
</dbReference>
<dbReference type="CDD" id="cd02440">
    <property type="entry name" value="AdoMet_MTases"/>
    <property type="match status" value="1"/>
</dbReference>
<dbReference type="SUPFAM" id="SSF53335">
    <property type="entry name" value="S-adenosyl-L-methionine-dependent methyltransferases"/>
    <property type="match status" value="1"/>
</dbReference>
<dbReference type="HOGENOM" id="CLU_979260_0_0_0"/>
<evidence type="ECO:0000313" key="2">
    <source>
        <dbReference type="EMBL" id="ADV61069.1"/>
    </source>
</evidence>
<dbReference type="AlphaFoldDB" id="E8QZE2"/>
<proteinExistence type="predicted"/>
<evidence type="ECO:0000259" key="1">
    <source>
        <dbReference type="Pfam" id="PF13649"/>
    </source>
</evidence>
<name>E8QZE2_ISOPI</name>
<keyword evidence="2" id="KW-0489">Methyltransferase</keyword>
<dbReference type="Pfam" id="PF13649">
    <property type="entry name" value="Methyltransf_25"/>
    <property type="match status" value="1"/>
</dbReference>
<dbReference type="GO" id="GO:0032259">
    <property type="term" value="P:methylation"/>
    <property type="evidence" value="ECO:0007669"/>
    <property type="project" value="UniProtKB-KW"/>
</dbReference>
<dbReference type="EMBL" id="CP002353">
    <property type="protein sequence ID" value="ADV61069.1"/>
    <property type="molecule type" value="Genomic_DNA"/>
</dbReference>
<dbReference type="Proteomes" id="UP000008631">
    <property type="component" value="Chromosome"/>
</dbReference>
<protein>
    <submittedName>
        <fullName evidence="2">Methyltransferase type 11</fullName>
    </submittedName>
</protein>
<organism evidence="2 3">
    <name type="scientific">Isosphaera pallida (strain ATCC 43644 / DSM 9630 / IS1B)</name>
    <dbReference type="NCBI Taxonomy" id="575540"/>
    <lineage>
        <taxon>Bacteria</taxon>
        <taxon>Pseudomonadati</taxon>
        <taxon>Planctomycetota</taxon>
        <taxon>Planctomycetia</taxon>
        <taxon>Isosphaerales</taxon>
        <taxon>Isosphaeraceae</taxon>
        <taxon>Isosphaera</taxon>
    </lineage>
</organism>
<gene>
    <name evidence="2" type="ordered locus">Isop_0474</name>
</gene>
<dbReference type="KEGG" id="ipa:Isop_0474"/>
<dbReference type="STRING" id="575540.Isop_0474"/>
<reference evidence="2 3" key="2">
    <citation type="journal article" date="2011" name="Stand. Genomic Sci.">
        <title>Complete genome sequence of Isosphaera pallida type strain (IS1B).</title>
        <authorList>
            <consortium name="US DOE Joint Genome Institute (JGI-PGF)"/>
            <person name="Goker M."/>
            <person name="Cleland D."/>
            <person name="Saunders E."/>
            <person name="Lapidus A."/>
            <person name="Nolan M."/>
            <person name="Lucas S."/>
            <person name="Hammon N."/>
            <person name="Deshpande S."/>
            <person name="Cheng J.F."/>
            <person name="Tapia R."/>
            <person name="Han C."/>
            <person name="Goodwin L."/>
            <person name="Pitluck S."/>
            <person name="Liolios K."/>
            <person name="Pagani I."/>
            <person name="Ivanova N."/>
            <person name="Mavromatis K."/>
            <person name="Pati A."/>
            <person name="Chen A."/>
            <person name="Palaniappan K."/>
            <person name="Land M."/>
            <person name="Hauser L."/>
            <person name="Chang Y.J."/>
            <person name="Jeffries C.D."/>
            <person name="Detter J.C."/>
            <person name="Beck B."/>
            <person name="Woyke T."/>
            <person name="Bristow J."/>
            <person name="Eisen J.A."/>
            <person name="Markowitz V."/>
            <person name="Hugenholtz P."/>
            <person name="Kyrpides N.C."/>
            <person name="Klenk H.P."/>
        </authorList>
    </citation>
    <scope>NUCLEOTIDE SEQUENCE [LARGE SCALE GENOMIC DNA]</scope>
    <source>
        <strain evidence="3">ATCC 43644 / DSM 9630 / IS1B</strain>
    </source>
</reference>
<dbReference type="InParanoid" id="E8QZE2"/>
<keyword evidence="3" id="KW-1185">Reference proteome</keyword>